<sequence length="259" mass="27675">MFIAHLSDPHLMTGPLGAEPATRLHTALGRVLGLDPRPDCVVITGDLTEHADPQDYQTLRTVLAGFPLPLLLVAGNHDSSAELSKAFAGTPHLNGGVSTRYVVSYPEATLVVLDSSKPGTPAGELGTEQLAWLDEQLSGCGDRPALVCLHHPPIRVGIPFFDAMNLIDRKPLAEVIRRHRHVVRVLAGHVHRPISAAFAGSTVTVAPSTYRQSELRLRNDPGMRSLDEPSGFLLHWIDGADCATHLVPGSSAGGPLGKF</sequence>
<feature type="domain" description="Calcineurin-like phosphoesterase" evidence="5">
    <location>
        <begin position="3"/>
        <end position="193"/>
    </location>
</feature>
<comment type="caution">
    <text evidence="6">The sequence shown here is derived from an EMBL/GenBank/DDBJ whole genome shotgun (WGS) entry which is preliminary data.</text>
</comment>
<protein>
    <submittedName>
        <fullName evidence="6">Phosphodiesterase</fullName>
    </submittedName>
</protein>
<proteinExistence type="inferred from homology"/>
<dbReference type="Gene3D" id="3.60.21.10">
    <property type="match status" value="1"/>
</dbReference>
<gene>
    <name evidence="6" type="ORF">RM423_04110</name>
</gene>
<dbReference type="PANTHER" id="PTHR42988:SF2">
    <property type="entry name" value="CYCLIC NUCLEOTIDE PHOSPHODIESTERASE CBUA0032-RELATED"/>
    <property type="match status" value="1"/>
</dbReference>
<dbReference type="Pfam" id="PF00149">
    <property type="entry name" value="Metallophos"/>
    <property type="match status" value="1"/>
</dbReference>
<evidence type="ECO:0000256" key="1">
    <source>
        <dbReference type="ARBA" id="ARBA00022723"/>
    </source>
</evidence>
<dbReference type="InterPro" id="IPR004843">
    <property type="entry name" value="Calcineurin-like_PHP"/>
</dbReference>
<dbReference type="PANTHER" id="PTHR42988">
    <property type="entry name" value="PHOSPHOHYDROLASE"/>
    <property type="match status" value="1"/>
</dbReference>
<dbReference type="InterPro" id="IPR029052">
    <property type="entry name" value="Metallo-depent_PP-like"/>
</dbReference>
<name>A0ABU2J757_9ACTN</name>
<dbReference type="SUPFAM" id="SSF56300">
    <property type="entry name" value="Metallo-dependent phosphatases"/>
    <property type="match status" value="1"/>
</dbReference>
<dbReference type="Proteomes" id="UP001183176">
    <property type="component" value="Unassembled WGS sequence"/>
</dbReference>
<dbReference type="InterPro" id="IPR026575">
    <property type="entry name" value="GpdQ/CpdA-like"/>
</dbReference>
<dbReference type="InterPro" id="IPR050884">
    <property type="entry name" value="CNP_phosphodiesterase-III"/>
</dbReference>
<comment type="similarity">
    <text evidence="4">Belongs to the cyclic nucleotide phosphodiesterase class-III family.</text>
</comment>
<evidence type="ECO:0000256" key="4">
    <source>
        <dbReference type="ARBA" id="ARBA00025742"/>
    </source>
</evidence>
<dbReference type="EMBL" id="JAVREH010000003">
    <property type="protein sequence ID" value="MDT0260571.1"/>
    <property type="molecule type" value="Genomic_DNA"/>
</dbReference>
<evidence type="ECO:0000313" key="7">
    <source>
        <dbReference type="Proteomes" id="UP001183176"/>
    </source>
</evidence>
<dbReference type="RefSeq" id="WP_311421720.1">
    <property type="nucleotide sequence ID" value="NZ_JAVREH010000003.1"/>
</dbReference>
<evidence type="ECO:0000256" key="3">
    <source>
        <dbReference type="ARBA" id="ARBA00023004"/>
    </source>
</evidence>
<evidence type="ECO:0000256" key="2">
    <source>
        <dbReference type="ARBA" id="ARBA00022801"/>
    </source>
</evidence>
<evidence type="ECO:0000259" key="5">
    <source>
        <dbReference type="Pfam" id="PF00149"/>
    </source>
</evidence>
<dbReference type="CDD" id="cd07402">
    <property type="entry name" value="MPP_GpdQ"/>
    <property type="match status" value="1"/>
</dbReference>
<evidence type="ECO:0000313" key="6">
    <source>
        <dbReference type="EMBL" id="MDT0260571.1"/>
    </source>
</evidence>
<organism evidence="6 7">
    <name type="scientific">Jatrophihabitans lederbergiae</name>
    <dbReference type="NCBI Taxonomy" id="3075547"/>
    <lineage>
        <taxon>Bacteria</taxon>
        <taxon>Bacillati</taxon>
        <taxon>Actinomycetota</taxon>
        <taxon>Actinomycetes</taxon>
        <taxon>Jatrophihabitantales</taxon>
        <taxon>Jatrophihabitantaceae</taxon>
        <taxon>Jatrophihabitans</taxon>
    </lineage>
</organism>
<reference evidence="7" key="1">
    <citation type="submission" date="2023-07" db="EMBL/GenBank/DDBJ databases">
        <title>30 novel species of actinomycetes from the DSMZ collection.</title>
        <authorList>
            <person name="Nouioui I."/>
        </authorList>
    </citation>
    <scope>NUCLEOTIDE SEQUENCE [LARGE SCALE GENOMIC DNA]</scope>
    <source>
        <strain evidence="7">DSM 44399</strain>
    </source>
</reference>
<keyword evidence="1" id="KW-0479">Metal-binding</keyword>
<keyword evidence="2" id="KW-0378">Hydrolase</keyword>
<accession>A0ABU2J757</accession>
<keyword evidence="3" id="KW-0408">Iron</keyword>
<keyword evidence="7" id="KW-1185">Reference proteome</keyword>